<keyword evidence="20" id="KW-1185">Reference proteome</keyword>
<evidence type="ECO:0000259" key="18">
    <source>
        <dbReference type="Pfam" id="PF07943"/>
    </source>
</evidence>
<gene>
    <name evidence="19" type="ORF">EDD66_103350</name>
</gene>
<evidence type="ECO:0000256" key="2">
    <source>
        <dbReference type="ARBA" id="ARBA00004752"/>
    </source>
</evidence>
<evidence type="ECO:0000256" key="11">
    <source>
        <dbReference type="ARBA" id="ARBA00023316"/>
    </source>
</evidence>
<dbReference type="GO" id="GO:0009252">
    <property type="term" value="P:peptidoglycan biosynthetic process"/>
    <property type="evidence" value="ECO:0007669"/>
    <property type="project" value="UniProtKB-UniPathway"/>
</dbReference>
<dbReference type="AlphaFoldDB" id="A0A3N1XW44"/>
<evidence type="ECO:0000256" key="14">
    <source>
        <dbReference type="PIRSR" id="PIRSR618044-2"/>
    </source>
</evidence>
<evidence type="ECO:0000313" key="19">
    <source>
        <dbReference type="EMBL" id="ROR29412.1"/>
    </source>
</evidence>
<dbReference type="InterPro" id="IPR015956">
    <property type="entry name" value="Peniciliin-bd_prot_C_sf"/>
</dbReference>
<evidence type="ECO:0000313" key="20">
    <source>
        <dbReference type="Proteomes" id="UP000273083"/>
    </source>
</evidence>
<feature type="binding site" evidence="14">
    <location>
        <position position="285"/>
    </location>
    <ligand>
        <name>substrate</name>
    </ligand>
</feature>
<feature type="active site" evidence="13">
    <location>
        <position position="170"/>
    </location>
</feature>
<feature type="domain" description="Peptidase S11 D-Ala-D-Ala carboxypeptidase A C-terminal" evidence="18">
    <location>
        <begin position="365"/>
        <end position="436"/>
    </location>
</feature>
<keyword evidence="9" id="KW-0133">Cell shape</keyword>
<dbReference type="GO" id="GO:0008360">
    <property type="term" value="P:regulation of cell shape"/>
    <property type="evidence" value="ECO:0007669"/>
    <property type="project" value="UniProtKB-KW"/>
</dbReference>
<keyword evidence="8" id="KW-0378">Hydrolase</keyword>
<evidence type="ECO:0000256" key="5">
    <source>
        <dbReference type="ARBA" id="ARBA00022645"/>
    </source>
</evidence>
<reference evidence="19 20" key="1">
    <citation type="submission" date="2018-11" db="EMBL/GenBank/DDBJ databases">
        <title>Genomic Encyclopedia of Type Strains, Phase IV (KMG-IV): sequencing the most valuable type-strain genomes for metagenomic binning, comparative biology and taxonomic classification.</title>
        <authorList>
            <person name="Goeker M."/>
        </authorList>
    </citation>
    <scope>NUCLEOTIDE SEQUENCE [LARGE SCALE GENOMIC DNA]</scope>
    <source>
        <strain evidence="19 20">DSM 26537</strain>
    </source>
</reference>
<accession>A0A3N1XW44</accession>
<keyword evidence="7" id="KW-0732">Signal</keyword>
<dbReference type="Pfam" id="PF07943">
    <property type="entry name" value="PBP5_C"/>
    <property type="match status" value="1"/>
</dbReference>
<keyword evidence="10" id="KW-0573">Peptidoglycan synthesis</keyword>
<dbReference type="SUPFAM" id="SSF56601">
    <property type="entry name" value="beta-lactamase/transpeptidase-like"/>
    <property type="match status" value="1"/>
</dbReference>
<comment type="similarity">
    <text evidence="3 15">Belongs to the peptidase S11 family.</text>
</comment>
<dbReference type="GO" id="GO:0006508">
    <property type="term" value="P:proteolysis"/>
    <property type="evidence" value="ECO:0007669"/>
    <property type="project" value="UniProtKB-KW"/>
</dbReference>
<protein>
    <recommendedName>
        <fullName evidence="4">serine-type D-Ala-D-Ala carboxypeptidase</fullName>
        <ecNumber evidence="4">3.4.16.4</ecNumber>
    </recommendedName>
</protein>
<evidence type="ECO:0000256" key="4">
    <source>
        <dbReference type="ARBA" id="ARBA00012448"/>
    </source>
</evidence>
<evidence type="ECO:0000256" key="10">
    <source>
        <dbReference type="ARBA" id="ARBA00022984"/>
    </source>
</evidence>
<evidence type="ECO:0000256" key="7">
    <source>
        <dbReference type="ARBA" id="ARBA00022729"/>
    </source>
</evidence>
<dbReference type="SUPFAM" id="SSF69189">
    <property type="entry name" value="Penicillin-binding protein associated domain"/>
    <property type="match status" value="1"/>
</dbReference>
<proteinExistence type="inferred from homology"/>
<dbReference type="Gene3D" id="3.40.710.10">
    <property type="entry name" value="DD-peptidase/beta-lactamase superfamily"/>
    <property type="match status" value="1"/>
</dbReference>
<dbReference type="InterPro" id="IPR001967">
    <property type="entry name" value="Peptidase_S11_N"/>
</dbReference>
<organism evidence="19 20">
    <name type="scientific">Mobilisporobacter senegalensis</name>
    <dbReference type="NCBI Taxonomy" id="1329262"/>
    <lineage>
        <taxon>Bacteria</taxon>
        <taxon>Bacillati</taxon>
        <taxon>Bacillota</taxon>
        <taxon>Clostridia</taxon>
        <taxon>Lachnospirales</taxon>
        <taxon>Lachnospiraceae</taxon>
        <taxon>Mobilisporobacter</taxon>
    </lineage>
</organism>
<dbReference type="Pfam" id="PF00768">
    <property type="entry name" value="Peptidase_S11"/>
    <property type="match status" value="1"/>
</dbReference>
<dbReference type="PANTHER" id="PTHR21581">
    <property type="entry name" value="D-ALANYL-D-ALANINE CARBOXYPEPTIDASE"/>
    <property type="match status" value="1"/>
</dbReference>
<comment type="catalytic activity">
    <reaction evidence="12">
        <text>Preferential cleavage: (Ac)2-L-Lys-D-Ala-|-D-Ala. Also transpeptidation of peptidyl-alanyl moieties that are N-acyl substituents of D-alanine.</text>
        <dbReference type="EC" id="3.4.16.4"/>
    </reaction>
</comment>
<comment type="caution">
    <text evidence="19">The sequence shown here is derived from an EMBL/GenBank/DDBJ whole genome shotgun (WGS) entry which is preliminary data.</text>
</comment>
<dbReference type="InterPro" id="IPR018044">
    <property type="entry name" value="Peptidase_S11"/>
</dbReference>
<dbReference type="EC" id="3.4.16.4" evidence="4"/>
<dbReference type="UniPathway" id="UPA00219"/>
<keyword evidence="5 19" id="KW-0121">Carboxypeptidase</keyword>
<feature type="domain" description="Peptidase S11 D-alanyl-D-alanine carboxypeptidase A N-terminal" evidence="17">
    <location>
        <begin position="82"/>
        <end position="310"/>
    </location>
</feature>
<evidence type="ECO:0000256" key="3">
    <source>
        <dbReference type="ARBA" id="ARBA00007164"/>
    </source>
</evidence>
<feature type="active site" description="Acyl-ester intermediate" evidence="13">
    <location>
        <position position="115"/>
    </location>
</feature>
<evidence type="ECO:0000256" key="16">
    <source>
        <dbReference type="SAM" id="MobiDB-lite"/>
    </source>
</evidence>
<dbReference type="PANTHER" id="PTHR21581:SF33">
    <property type="entry name" value="D-ALANYL-D-ALANINE CARBOXYPEPTIDASE DACB"/>
    <property type="match status" value="1"/>
</dbReference>
<dbReference type="InterPro" id="IPR012907">
    <property type="entry name" value="Peptidase_S11_C"/>
</dbReference>
<dbReference type="Gene3D" id="2.60.410.10">
    <property type="entry name" value="D-Ala-D-Ala carboxypeptidase, C-terminal domain"/>
    <property type="match status" value="1"/>
</dbReference>
<name>A0A3N1XW44_9FIRM</name>
<comment type="pathway">
    <text evidence="2">Cell wall biogenesis; peptidoglycan biosynthesis.</text>
</comment>
<dbReference type="EMBL" id="RJVG01000003">
    <property type="protein sequence ID" value="ROR29412.1"/>
    <property type="molecule type" value="Genomic_DNA"/>
</dbReference>
<evidence type="ECO:0000256" key="15">
    <source>
        <dbReference type="RuleBase" id="RU004016"/>
    </source>
</evidence>
<evidence type="ECO:0000256" key="8">
    <source>
        <dbReference type="ARBA" id="ARBA00022801"/>
    </source>
</evidence>
<evidence type="ECO:0000256" key="12">
    <source>
        <dbReference type="ARBA" id="ARBA00034000"/>
    </source>
</evidence>
<evidence type="ECO:0000256" key="6">
    <source>
        <dbReference type="ARBA" id="ARBA00022670"/>
    </source>
</evidence>
<evidence type="ECO:0000256" key="1">
    <source>
        <dbReference type="ARBA" id="ARBA00003217"/>
    </source>
</evidence>
<dbReference type="PRINTS" id="PR00725">
    <property type="entry name" value="DADACBPTASE1"/>
</dbReference>
<dbReference type="InterPro" id="IPR012338">
    <property type="entry name" value="Beta-lactam/transpept-like"/>
</dbReference>
<dbReference type="RefSeq" id="WP_243115322.1">
    <property type="nucleotide sequence ID" value="NZ_RJVG01000003.1"/>
</dbReference>
<sequence>MKKKIKSSILVGVLMCSVSYGYYFYQINSDGISDGINNTSRISMEQENNSEQKEDLNGQDNKDSTDVENKKKEENKEKPEQENIKLYATSAVLLDASNNRILYEKDSNKKLAMASTTKIMTLIIALENGNMDDVVTVSSYAARMPDVQLNIRTGEKYKLRDLMYSLMLESHNDSAVAIAEHIGGSVEGFAKLMNQKAEEIGCKDTHFVTPNGLDATDGQGAHSTTAADLARIMSYCIKESSKKDEFLKITRTSNHTFSDIEGKRSFSCRNHNAFLTMMDGALSGKTGFTGKAGYCYVGALERDGRTFIVALLACGWPNNKGYKWVDTKKLMNYGLANYKYRTFDEIELNQGKLEPIMVEDGQTQYIGQTAMVGLEVKRPEYGMLMRDDEIIETEYELKDKLAAPVEAGTVVGEIKYLVDGKICKVDTIVTNGDVEKIDFKWCFDKVINEFLE</sequence>
<evidence type="ECO:0000256" key="9">
    <source>
        <dbReference type="ARBA" id="ARBA00022960"/>
    </source>
</evidence>
<dbReference type="GO" id="GO:0009002">
    <property type="term" value="F:serine-type D-Ala-D-Ala carboxypeptidase activity"/>
    <property type="evidence" value="ECO:0007669"/>
    <property type="project" value="UniProtKB-EC"/>
</dbReference>
<feature type="active site" description="Proton acceptor" evidence="13">
    <location>
        <position position="118"/>
    </location>
</feature>
<dbReference type="Proteomes" id="UP000273083">
    <property type="component" value="Unassembled WGS sequence"/>
</dbReference>
<evidence type="ECO:0000259" key="17">
    <source>
        <dbReference type="Pfam" id="PF00768"/>
    </source>
</evidence>
<keyword evidence="6" id="KW-0645">Protease</keyword>
<evidence type="ECO:0000256" key="13">
    <source>
        <dbReference type="PIRSR" id="PIRSR618044-1"/>
    </source>
</evidence>
<feature type="compositionally biased region" description="Basic and acidic residues" evidence="16">
    <location>
        <begin position="50"/>
        <end position="82"/>
    </location>
</feature>
<keyword evidence="11" id="KW-0961">Cell wall biogenesis/degradation</keyword>
<comment type="function">
    <text evidence="1">Removes C-terminal D-alanyl residues from sugar-peptide cell wall precursors.</text>
</comment>
<dbReference type="InterPro" id="IPR037167">
    <property type="entry name" value="Peptidase_S11_C_sf"/>
</dbReference>
<dbReference type="GO" id="GO:0071555">
    <property type="term" value="P:cell wall organization"/>
    <property type="evidence" value="ECO:0007669"/>
    <property type="project" value="UniProtKB-KW"/>
</dbReference>
<feature type="region of interest" description="Disordered" evidence="16">
    <location>
        <begin position="45"/>
        <end position="82"/>
    </location>
</feature>